<organism evidence="1 2">
    <name type="scientific">Dentiscutata erythropus</name>
    <dbReference type="NCBI Taxonomy" id="1348616"/>
    <lineage>
        <taxon>Eukaryota</taxon>
        <taxon>Fungi</taxon>
        <taxon>Fungi incertae sedis</taxon>
        <taxon>Mucoromycota</taxon>
        <taxon>Glomeromycotina</taxon>
        <taxon>Glomeromycetes</taxon>
        <taxon>Diversisporales</taxon>
        <taxon>Gigasporaceae</taxon>
        <taxon>Dentiscutata</taxon>
    </lineage>
</organism>
<evidence type="ECO:0000313" key="2">
    <source>
        <dbReference type="Proteomes" id="UP000789405"/>
    </source>
</evidence>
<proteinExistence type="predicted"/>
<sequence length="60" mass="6592">MVRVIASSPDDMLEGEAGSEDMILLLYWFMALKSVTLGRSEDGTCIDLGDYGDSEEFKAL</sequence>
<evidence type="ECO:0000313" key="1">
    <source>
        <dbReference type="EMBL" id="CAG8672158.1"/>
    </source>
</evidence>
<protein>
    <submittedName>
        <fullName evidence="1">18836_t:CDS:1</fullName>
    </submittedName>
</protein>
<gene>
    <name evidence="1" type="ORF">DERYTH_LOCUS11306</name>
</gene>
<dbReference type="OrthoDB" id="10454187at2759"/>
<comment type="caution">
    <text evidence="1">The sequence shown here is derived from an EMBL/GenBank/DDBJ whole genome shotgun (WGS) entry which is preliminary data.</text>
</comment>
<name>A0A9N9HDL4_9GLOM</name>
<accession>A0A9N9HDL4</accession>
<dbReference type="AlphaFoldDB" id="A0A9N9HDL4"/>
<dbReference type="Proteomes" id="UP000789405">
    <property type="component" value="Unassembled WGS sequence"/>
</dbReference>
<dbReference type="EMBL" id="CAJVPY010006936">
    <property type="protein sequence ID" value="CAG8672158.1"/>
    <property type="molecule type" value="Genomic_DNA"/>
</dbReference>
<reference evidence="1" key="1">
    <citation type="submission" date="2021-06" db="EMBL/GenBank/DDBJ databases">
        <authorList>
            <person name="Kallberg Y."/>
            <person name="Tangrot J."/>
            <person name="Rosling A."/>
        </authorList>
    </citation>
    <scope>NUCLEOTIDE SEQUENCE</scope>
    <source>
        <strain evidence="1">MA453B</strain>
    </source>
</reference>
<keyword evidence="2" id="KW-1185">Reference proteome</keyword>